<dbReference type="AlphaFoldDB" id="A0A7C4L055"/>
<protein>
    <submittedName>
        <fullName evidence="4">Type III-B CRISPR module RAMP protein Cmr6</fullName>
    </submittedName>
</protein>
<feature type="domain" description="CRISPR type III-associated protein" evidence="3">
    <location>
        <begin position="132"/>
        <end position="317"/>
    </location>
</feature>
<dbReference type="PANTHER" id="PTHR39965">
    <property type="entry name" value="CRISPR SYSTEM CMR SUBUNIT CMR6"/>
    <property type="match status" value="1"/>
</dbReference>
<dbReference type="InterPro" id="IPR010172">
    <property type="entry name" value="CRISPR-assoc_prot_TM1791"/>
</dbReference>
<evidence type="ECO:0000259" key="3">
    <source>
        <dbReference type="Pfam" id="PF03787"/>
    </source>
</evidence>
<gene>
    <name evidence="4" type="primary">cmr6</name>
    <name evidence="4" type="ORF">ENT17_10090</name>
</gene>
<organism evidence="4">
    <name type="scientific">Bellilinea caldifistulae</name>
    <dbReference type="NCBI Taxonomy" id="360411"/>
    <lineage>
        <taxon>Bacteria</taxon>
        <taxon>Bacillati</taxon>
        <taxon>Chloroflexota</taxon>
        <taxon>Anaerolineae</taxon>
        <taxon>Anaerolineales</taxon>
        <taxon>Anaerolineaceae</taxon>
        <taxon>Bellilinea</taxon>
    </lineage>
</organism>
<comment type="caution">
    <text evidence="4">The sequence shown here is derived from an EMBL/GenBank/DDBJ whole genome shotgun (WGS) entry which is preliminary data.</text>
</comment>
<evidence type="ECO:0000256" key="1">
    <source>
        <dbReference type="ARBA" id="ARBA00023118"/>
    </source>
</evidence>
<sequence>MKGNQAMKGGAKPPGGGTAGASGTPAGVIQYPLQKDTAEVFRSANKSVLNPGLMFDRFAPDLNKAGNQKEEWKKRALNDAAVKPDGRVLSAYLARWQALTKAAGANPFQLKTDWRFIPGLGRKSALEIGFNFHRYGFPCLPGSAVKGIARTQALFELAESLPLSGEQGQTLNDLDKLLEKAQEDFEKEVKKTQWKRLNDQLQEAQDFRAIFGTLEAAGGAIFFEAIPQDAFALELDIMNPHYGPYYQGKEAPADWHNPVPVGFLAVPADKVFHFAVGWRVAAPRAEHLRPKAEEWLKKGLQDLGAGAKTAAGYGYFK</sequence>
<dbReference type="NCBIfam" id="TIGR01898">
    <property type="entry name" value="cas_TM1791_cmr6"/>
    <property type="match status" value="1"/>
</dbReference>
<dbReference type="Pfam" id="PF03787">
    <property type="entry name" value="RAMPs"/>
    <property type="match status" value="1"/>
</dbReference>
<reference evidence="4" key="1">
    <citation type="journal article" date="2020" name="mSystems">
        <title>Genome- and Community-Level Interaction Insights into Carbon Utilization and Element Cycling Functions of Hydrothermarchaeota in Hydrothermal Sediment.</title>
        <authorList>
            <person name="Zhou Z."/>
            <person name="Liu Y."/>
            <person name="Xu W."/>
            <person name="Pan J."/>
            <person name="Luo Z.H."/>
            <person name="Li M."/>
        </authorList>
    </citation>
    <scope>NUCLEOTIDE SEQUENCE [LARGE SCALE GENOMIC DNA]</scope>
    <source>
        <strain evidence="4">SpSt-556</strain>
    </source>
</reference>
<evidence type="ECO:0000313" key="4">
    <source>
        <dbReference type="EMBL" id="HGS87956.1"/>
    </source>
</evidence>
<name>A0A7C4L055_9CHLR</name>
<dbReference type="PANTHER" id="PTHR39965:SF1">
    <property type="entry name" value="CRISPR SYSTEM CMR SUBUNIT CMR6"/>
    <property type="match status" value="1"/>
</dbReference>
<dbReference type="GO" id="GO:0051607">
    <property type="term" value="P:defense response to virus"/>
    <property type="evidence" value="ECO:0007669"/>
    <property type="project" value="UniProtKB-KW"/>
</dbReference>
<dbReference type="EMBL" id="DSXR01000098">
    <property type="protein sequence ID" value="HGS87956.1"/>
    <property type="molecule type" value="Genomic_DNA"/>
</dbReference>
<accession>A0A7C4L055</accession>
<evidence type="ECO:0000256" key="2">
    <source>
        <dbReference type="SAM" id="MobiDB-lite"/>
    </source>
</evidence>
<keyword evidence="1" id="KW-0051">Antiviral defense</keyword>
<dbReference type="InterPro" id="IPR005537">
    <property type="entry name" value="RAMP_III_fam"/>
</dbReference>
<feature type="region of interest" description="Disordered" evidence="2">
    <location>
        <begin position="1"/>
        <end position="23"/>
    </location>
</feature>
<proteinExistence type="predicted"/>